<proteinExistence type="predicted"/>
<sequence length="66" mass="6475">MVDSSTALASLSVVAASLRVSCSTSGDLIDVTANRSVDDIFSASGSLDSGDVKGGSSLPDVVTLLG</sequence>
<dbReference type="EMBL" id="GGFL01011907">
    <property type="protein sequence ID" value="MBW76085.1"/>
    <property type="molecule type" value="Transcribed_RNA"/>
</dbReference>
<organism evidence="1">
    <name type="scientific">Anopheles darlingi</name>
    <name type="common">Mosquito</name>
    <dbReference type="NCBI Taxonomy" id="43151"/>
    <lineage>
        <taxon>Eukaryota</taxon>
        <taxon>Metazoa</taxon>
        <taxon>Ecdysozoa</taxon>
        <taxon>Arthropoda</taxon>
        <taxon>Hexapoda</taxon>
        <taxon>Insecta</taxon>
        <taxon>Pterygota</taxon>
        <taxon>Neoptera</taxon>
        <taxon>Endopterygota</taxon>
        <taxon>Diptera</taxon>
        <taxon>Nematocera</taxon>
        <taxon>Culicoidea</taxon>
        <taxon>Culicidae</taxon>
        <taxon>Anophelinae</taxon>
        <taxon>Anopheles</taxon>
    </lineage>
</organism>
<evidence type="ECO:0000313" key="1">
    <source>
        <dbReference type="EMBL" id="MBW76085.1"/>
    </source>
</evidence>
<protein>
    <submittedName>
        <fullName evidence="1">Putative secreted protein</fullName>
    </submittedName>
</protein>
<dbReference type="AlphaFoldDB" id="A0A2M4DEZ5"/>
<accession>A0A2M4DEZ5</accession>
<reference evidence="1" key="1">
    <citation type="submission" date="2018-01" db="EMBL/GenBank/DDBJ databases">
        <title>An insight into the sialome of Amazonian anophelines.</title>
        <authorList>
            <person name="Ribeiro J.M."/>
            <person name="Scarpassa V."/>
            <person name="Calvo E."/>
        </authorList>
    </citation>
    <scope>NUCLEOTIDE SEQUENCE</scope>
</reference>
<name>A0A2M4DEZ5_ANODA</name>